<dbReference type="NCBIfam" id="TIGR04056">
    <property type="entry name" value="OMP_RagA_SusC"/>
    <property type="match status" value="1"/>
</dbReference>
<dbReference type="Gene3D" id="2.170.130.10">
    <property type="entry name" value="TonB-dependent receptor, plug domain"/>
    <property type="match status" value="1"/>
</dbReference>
<keyword evidence="8" id="KW-0732">Signal</keyword>
<dbReference type="InterPro" id="IPR012910">
    <property type="entry name" value="Plug_dom"/>
</dbReference>
<keyword evidence="3 7" id="KW-1134">Transmembrane beta strand</keyword>
<dbReference type="InterPro" id="IPR023997">
    <property type="entry name" value="TonB-dep_OMP_SusC/RagA_CS"/>
</dbReference>
<feature type="domain" description="TonB-dependent receptor plug" evidence="9">
    <location>
        <begin position="116"/>
        <end position="219"/>
    </location>
</feature>
<comment type="similarity">
    <text evidence="7">Belongs to the TonB-dependent receptor family.</text>
</comment>
<dbReference type="SUPFAM" id="SSF49464">
    <property type="entry name" value="Carboxypeptidase regulatory domain-like"/>
    <property type="match status" value="1"/>
</dbReference>
<comment type="subcellular location">
    <subcellularLocation>
        <location evidence="1 7">Cell outer membrane</location>
        <topology evidence="1 7">Multi-pass membrane protein</topology>
    </subcellularLocation>
</comment>
<dbReference type="EMBL" id="CP040749">
    <property type="protein sequence ID" value="QCX37621.1"/>
    <property type="molecule type" value="Genomic_DNA"/>
</dbReference>
<evidence type="ECO:0000256" key="8">
    <source>
        <dbReference type="SAM" id="SignalP"/>
    </source>
</evidence>
<dbReference type="OrthoDB" id="9768177at2"/>
<evidence type="ECO:0000256" key="1">
    <source>
        <dbReference type="ARBA" id="ARBA00004571"/>
    </source>
</evidence>
<gene>
    <name evidence="10" type="ORF">FF125_03915</name>
</gene>
<evidence type="ECO:0000259" key="9">
    <source>
        <dbReference type="Pfam" id="PF07715"/>
    </source>
</evidence>
<keyword evidence="10" id="KW-0675">Receptor</keyword>
<dbReference type="PROSITE" id="PS52016">
    <property type="entry name" value="TONB_DEPENDENT_REC_3"/>
    <property type="match status" value="1"/>
</dbReference>
<keyword evidence="4 7" id="KW-0812">Transmembrane</keyword>
<dbReference type="Pfam" id="PF07715">
    <property type="entry name" value="Plug"/>
    <property type="match status" value="1"/>
</dbReference>
<name>A0A5B7TQ94_9FLAO</name>
<keyword evidence="11" id="KW-1185">Reference proteome</keyword>
<evidence type="ECO:0000256" key="6">
    <source>
        <dbReference type="ARBA" id="ARBA00023237"/>
    </source>
</evidence>
<accession>A0A5B7TQ94</accession>
<evidence type="ECO:0000313" key="10">
    <source>
        <dbReference type="EMBL" id="QCX37621.1"/>
    </source>
</evidence>
<feature type="signal peptide" evidence="8">
    <location>
        <begin position="1"/>
        <end position="21"/>
    </location>
</feature>
<sequence length="1004" mass="107889">MMKLKIAMIALVMICTQSVLSQTKTVSGTVIDSDGMTLPGVTILVVGTSNGVTTDFDGKYQIENVSATDQLSFSFIGMSTQTITVGAQSTINVTLLVSAEALDEVVVVGYGTQSRAEVTGAISSIDSDELAALPVATAEQALQGRASGVTVINSGSPGTAPIVRIRGLGTVGNNNPLYVIDGVITGSLAGISTNDIESVNVLKDASTTAIYGSQGSNGVVMVTTKKGKSGKAKISFNTYAGFQNITQRYDVLNTQQYLQYANDAFNFTPSSPNSSLNAETNWQDEIFQSGVLQNYDLSASGGNENSNYRFSAGILDQEGAVVGTGFKRYSFRANSGFTSGKFKFGETMAVSFNSQNPELSDGGRSIIEHAIKMAPYLSVYNADNLGGFQGPDNTLDGQDAVNPVRIMELGNNLNKTTAITGSLFAEFEIIEGLKFKSQVGLDYYSYNNNRFVPSYNDDSVAGAFTGSQLFASITKNTGVGQTVTFTNSLNYEKTIADVHNFDVLLVAEKYENNVSYINAASQNLISDEVDQVSDQGSALKSESFETNRIGYLGRVNYNYDGKYIFAASIRRDASSRFGENNRWGTFPSLALGWNIAKESFMGDSKFSNLKIRGSWGLVGNDNISNYLYSPTLTSDFTYPIGGVAAVGTTAAGLANPDLKWEETTMVNIGLDFGLFNEKVTGSIEYYKNTSDDLLMSRTTPVSLGFHAGSITENVGSVETNGFELNLGYNHYGDDFSWSANLNLGTSKNEVKSLGQLTEITGALFEGSDISRISVGESLFYFYGLETDGIYQTQAEVDAVFTANPGQTTVQPGDIRFVDHSGDGDITSDDRVVIGNPYPDVTYGLNLSGDYKNWDLNLFIAGVAGNDVYNTNIYDLEGMPRLFGAGTAVLDRWTPSNASNSVPRAGGAPQNVAISDRFVEDGSYTRLKNISLGYTLPENVFGEKLFSSFRIYVSGQNLITLSDYSGLDPEIGNSTVLTNSAFETGIDRGNYPQPKTFLLGLQVTF</sequence>
<dbReference type="Proteomes" id="UP000306229">
    <property type="component" value="Chromosome"/>
</dbReference>
<dbReference type="InterPro" id="IPR023996">
    <property type="entry name" value="TonB-dep_OMP_SusC/RagA"/>
</dbReference>
<keyword evidence="5 7" id="KW-0472">Membrane</keyword>
<protein>
    <submittedName>
        <fullName evidence="10">TonB-dependent receptor</fullName>
    </submittedName>
</protein>
<dbReference type="Gene3D" id="2.60.40.1120">
    <property type="entry name" value="Carboxypeptidase-like, regulatory domain"/>
    <property type="match status" value="1"/>
</dbReference>
<dbReference type="GO" id="GO:0009279">
    <property type="term" value="C:cell outer membrane"/>
    <property type="evidence" value="ECO:0007669"/>
    <property type="project" value="UniProtKB-SubCell"/>
</dbReference>
<evidence type="ECO:0000256" key="7">
    <source>
        <dbReference type="PROSITE-ProRule" id="PRU01360"/>
    </source>
</evidence>
<reference evidence="10 11" key="1">
    <citation type="submission" date="2019-05" db="EMBL/GenBank/DDBJ databases">
        <title>Algicella ahnfeltiae gen. nov., sp. nov., a novel marine bacterium of the family Flavobacteriaceae isolated from a red alga.</title>
        <authorList>
            <person name="Nedashkovskaya O.I."/>
            <person name="Kukhlevskiy A.D."/>
            <person name="Kim S.-G."/>
            <person name="Zhukova N.V."/>
            <person name="Mikhailov V.V."/>
        </authorList>
    </citation>
    <scope>NUCLEOTIDE SEQUENCE [LARGE SCALE GENOMIC DNA]</scope>
    <source>
        <strain evidence="10 11">10Alg115</strain>
    </source>
</reference>
<evidence type="ECO:0000313" key="11">
    <source>
        <dbReference type="Proteomes" id="UP000306229"/>
    </source>
</evidence>
<dbReference type="KEGG" id="fbe:FF125_03915"/>
<evidence type="ECO:0000256" key="3">
    <source>
        <dbReference type="ARBA" id="ARBA00022452"/>
    </source>
</evidence>
<dbReference type="AlphaFoldDB" id="A0A5B7TQ94"/>
<keyword evidence="2 7" id="KW-0813">Transport</keyword>
<evidence type="ECO:0000256" key="2">
    <source>
        <dbReference type="ARBA" id="ARBA00022448"/>
    </source>
</evidence>
<proteinExistence type="inferred from homology"/>
<dbReference type="RefSeq" id="WP_138948551.1">
    <property type="nucleotide sequence ID" value="NZ_CP040749.1"/>
</dbReference>
<organism evidence="10 11">
    <name type="scientific">Aureibaculum algae</name>
    <dbReference type="NCBI Taxonomy" id="2584122"/>
    <lineage>
        <taxon>Bacteria</taxon>
        <taxon>Pseudomonadati</taxon>
        <taxon>Bacteroidota</taxon>
        <taxon>Flavobacteriia</taxon>
        <taxon>Flavobacteriales</taxon>
        <taxon>Flavobacteriaceae</taxon>
        <taxon>Aureibaculum</taxon>
    </lineage>
</organism>
<dbReference type="InterPro" id="IPR039426">
    <property type="entry name" value="TonB-dep_rcpt-like"/>
</dbReference>
<feature type="chain" id="PRO_5022729622" evidence="8">
    <location>
        <begin position="22"/>
        <end position="1004"/>
    </location>
</feature>
<keyword evidence="6 7" id="KW-0998">Cell outer membrane</keyword>
<dbReference type="InterPro" id="IPR037066">
    <property type="entry name" value="Plug_dom_sf"/>
</dbReference>
<dbReference type="InterPro" id="IPR008969">
    <property type="entry name" value="CarboxyPept-like_regulatory"/>
</dbReference>
<dbReference type="Gene3D" id="2.40.170.20">
    <property type="entry name" value="TonB-dependent receptor, beta-barrel domain"/>
    <property type="match status" value="1"/>
</dbReference>
<dbReference type="InterPro" id="IPR036942">
    <property type="entry name" value="Beta-barrel_TonB_sf"/>
</dbReference>
<evidence type="ECO:0000256" key="5">
    <source>
        <dbReference type="ARBA" id="ARBA00023136"/>
    </source>
</evidence>
<dbReference type="NCBIfam" id="TIGR04057">
    <property type="entry name" value="SusC_RagA_signa"/>
    <property type="match status" value="1"/>
</dbReference>
<evidence type="ECO:0000256" key="4">
    <source>
        <dbReference type="ARBA" id="ARBA00022692"/>
    </source>
</evidence>
<dbReference type="Pfam" id="PF13715">
    <property type="entry name" value="CarbopepD_reg_2"/>
    <property type="match status" value="1"/>
</dbReference>
<dbReference type="SUPFAM" id="SSF56935">
    <property type="entry name" value="Porins"/>
    <property type="match status" value="1"/>
</dbReference>